<dbReference type="GO" id="GO:0016757">
    <property type="term" value="F:glycosyltransferase activity"/>
    <property type="evidence" value="ECO:0007669"/>
    <property type="project" value="InterPro"/>
</dbReference>
<keyword evidence="3 5" id="KW-0472">Membrane</keyword>
<dbReference type="GO" id="GO:0016020">
    <property type="term" value="C:membrane"/>
    <property type="evidence" value="ECO:0007669"/>
    <property type="project" value="UniProtKB-SubCell"/>
</dbReference>
<dbReference type="Gene3D" id="3.90.550.10">
    <property type="entry name" value="Spore Coat Polysaccharide Biosynthesis Protein SpsA, Chain A"/>
    <property type="match status" value="1"/>
</dbReference>
<keyword evidence="4" id="KW-1015">Disulfide bond</keyword>
<dbReference type="InterPro" id="IPR004263">
    <property type="entry name" value="Exostosin"/>
</dbReference>
<evidence type="ECO:0000256" key="3">
    <source>
        <dbReference type="ARBA" id="ARBA00023136"/>
    </source>
</evidence>
<evidence type="ECO:0000256" key="1">
    <source>
        <dbReference type="ARBA" id="ARBA00004370"/>
    </source>
</evidence>
<keyword evidence="2" id="KW-0808">Transferase</keyword>
<feature type="transmembrane region" description="Helical" evidence="5">
    <location>
        <begin position="33"/>
        <end position="53"/>
    </location>
</feature>
<dbReference type="PANTHER" id="PTHR48261">
    <property type="entry name" value="ACETYLGLUCOSAMINYLTRANSFERASE"/>
    <property type="match status" value="1"/>
</dbReference>
<dbReference type="EMBL" id="HBIO01004571">
    <property type="protein sequence ID" value="CAE0458300.1"/>
    <property type="molecule type" value="Transcribed_RNA"/>
</dbReference>
<evidence type="ECO:0000259" key="6">
    <source>
        <dbReference type="Pfam" id="PF09258"/>
    </source>
</evidence>
<feature type="domain" description="Glycosyl transferase 64" evidence="6">
    <location>
        <begin position="95"/>
        <end position="336"/>
    </location>
</feature>
<evidence type="ECO:0000256" key="2">
    <source>
        <dbReference type="ARBA" id="ARBA00022679"/>
    </source>
</evidence>
<keyword evidence="5" id="KW-0812">Transmembrane</keyword>
<organism evidence="7">
    <name type="scientific">Chaetoceros debilis</name>
    <dbReference type="NCBI Taxonomy" id="122233"/>
    <lineage>
        <taxon>Eukaryota</taxon>
        <taxon>Sar</taxon>
        <taxon>Stramenopiles</taxon>
        <taxon>Ochrophyta</taxon>
        <taxon>Bacillariophyta</taxon>
        <taxon>Coscinodiscophyceae</taxon>
        <taxon>Chaetocerotophycidae</taxon>
        <taxon>Chaetocerotales</taxon>
        <taxon>Chaetocerotaceae</taxon>
        <taxon>Chaetoceros</taxon>
    </lineage>
</organism>
<sequence>MTRTNNRGLSLSILSQRARNKNKRWESINVPRLVMYLVLSIVGLMLMMIGRAISELSNADRPITREEIQSARISLSNAMNDHKLRPLRDIDRNKYTVRINTWRRNDLLMATVKHVMTCPNVAQIQIVWCDKENDVPNELMSLTSPNGNSGSAGIVIEKHDINSLNERYRILHDDVPTYGILSQDDDVVRPCLAMDIGFYRWTDHPDRMVGYDTRVHMIDQDTNVWSYGYLSSTQKRNEYSLVLPRFCFLHRDYMDSYIEHAPKRIYQTVDKEFNCEDIALSFYVSALTGGKVPLLADKWAMNSMVKTNSGSGGISNSYGHKEKRDACINNFATLLGLKDAYAVLRQGRGANEGAQEKEFGILMASPIKSAAGGKYLAGADVNGTKALEVKSDTVENRKRLYEQVEEHYHDVQATTNHLRGHMALLGLIEDTEKWKERWQHKEK</sequence>
<gene>
    <name evidence="7" type="ORF">CDEB00056_LOCUS3141</name>
</gene>
<protein>
    <recommendedName>
        <fullName evidence="6">Glycosyl transferase 64 domain-containing protein</fullName>
    </recommendedName>
</protein>
<keyword evidence="5" id="KW-1133">Transmembrane helix</keyword>
<dbReference type="PANTHER" id="PTHR48261:SF2">
    <property type="entry name" value="ACETYLGLUCOSAMINYLTRANSFERASE"/>
    <property type="match status" value="1"/>
</dbReference>
<name>A0A7S3V5H3_9STRA</name>
<comment type="subcellular location">
    <subcellularLocation>
        <location evidence="1">Membrane</location>
    </subcellularLocation>
</comment>
<dbReference type="AlphaFoldDB" id="A0A7S3V5H3"/>
<proteinExistence type="predicted"/>
<dbReference type="Pfam" id="PF09258">
    <property type="entry name" value="Glyco_transf_64"/>
    <property type="match status" value="1"/>
</dbReference>
<dbReference type="InterPro" id="IPR029044">
    <property type="entry name" value="Nucleotide-diphossugar_trans"/>
</dbReference>
<evidence type="ECO:0000313" key="7">
    <source>
        <dbReference type="EMBL" id="CAE0458300.1"/>
    </source>
</evidence>
<dbReference type="InterPro" id="IPR015338">
    <property type="entry name" value="GT64_dom"/>
</dbReference>
<evidence type="ECO:0000256" key="5">
    <source>
        <dbReference type="SAM" id="Phobius"/>
    </source>
</evidence>
<evidence type="ECO:0000256" key="4">
    <source>
        <dbReference type="ARBA" id="ARBA00023157"/>
    </source>
</evidence>
<reference evidence="7" key="1">
    <citation type="submission" date="2021-01" db="EMBL/GenBank/DDBJ databases">
        <authorList>
            <person name="Corre E."/>
            <person name="Pelletier E."/>
            <person name="Niang G."/>
            <person name="Scheremetjew M."/>
            <person name="Finn R."/>
            <person name="Kale V."/>
            <person name="Holt S."/>
            <person name="Cochrane G."/>
            <person name="Meng A."/>
            <person name="Brown T."/>
            <person name="Cohen L."/>
        </authorList>
    </citation>
    <scope>NUCLEOTIDE SEQUENCE</scope>
    <source>
        <strain evidence="7">MM31A-1</strain>
    </source>
</reference>
<accession>A0A7S3V5H3</accession>